<reference evidence="2" key="2">
    <citation type="journal article" date="2019" name="MicrobiologyOpen">
        <title>High-quality draft genome sequence of Gaiella occulta isolated from a 150 meter deep mineral water borehole and comparison with the genome sequences of other deep-branching lineages of the phylum Actinobacteria.</title>
        <authorList>
            <person name="Severino R."/>
            <person name="Froufe H.J.C."/>
            <person name="Barroso C."/>
            <person name="Albuquerque L."/>
            <person name="Lobo-da-Cunha A."/>
            <person name="da Costa M.S."/>
            <person name="Egas C."/>
        </authorList>
    </citation>
    <scope>NUCLEOTIDE SEQUENCE [LARGE SCALE GENOMIC DNA]</scope>
    <source>
        <strain evidence="2">F2-233</strain>
    </source>
</reference>
<proteinExistence type="predicted"/>
<name>A0A7M2YXY3_9ACTN</name>
<dbReference type="EMBL" id="QQZY01000002">
    <property type="protein sequence ID" value="RDI74920.1"/>
    <property type="molecule type" value="Genomic_DNA"/>
</dbReference>
<keyword evidence="2" id="KW-1185">Reference proteome</keyword>
<dbReference type="AlphaFoldDB" id="A0A7M2YXY3"/>
<dbReference type="RefSeq" id="WP_114795187.1">
    <property type="nucleotide sequence ID" value="NZ_QQZY01000002.1"/>
</dbReference>
<comment type="caution">
    <text evidence="1">The sequence shown here is derived from an EMBL/GenBank/DDBJ whole genome shotgun (WGS) entry which is preliminary data.</text>
</comment>
<gene>
    <name evidence="1" type="ORF">Gocc_0718</name>
</gene>
<sequence>MKLERERENVFRLTVTAPELSALAGAARLTLAAMRADPAAPPEAVVLLDRLLRDYDRSLSGLQDDDGRSARPS</sequence>
<protein>
    <submittedName>
        <fullName evidence="1">Uncharacterized protein</fullName>
    </submittedName>
</protein>
<reference evidence="1 2" key="1">
    <citation type="submission" date="2018-07" db="EMBL/GenBank/DDBJ databases">
        <title>High-quality-draft genome sequence of Gaiella occulta.</title>
        <authorList>
            <person name="Severino R."/>
            <person name="Froufe H.J.C."/>
            <person name="Rainey F.A."/>
            <person name="Barroso C."/>
            <person name="Albuquerque L."/>
            <person name="Lobo-Da-Cunha A."/>
            <person name="Da Costa M.S."/>
            <person name="Egas C."/>
        </authorList>
    </citation>
    <scope>NUCLEOTIDE SEQUENCE [LARGE SCALE GENOMIC DNA]</scope>
    <source>
        <strain evidence="1 2">F2-233</strain>
    </source>
</reference>
<organism evidence="1 2">
    <name type="scientific">Gaiella occulta</name>
    <dbReference type="NCBI Taxonomy" id="1002870"/>
    <lineage>
        <taxon>Bacteria</taxon>
        <taxon>Bacillati</taxon>
        <taxon>Actinomycetota</taxon>
        <taxon>Thermoleophilia</taxon>
        <taxon>Gaiellales</taxon>
        <taxon>Gaiellaceae</taxon>
        <taxon>Gaiella</taxon>
    </lineage>
</organism>
<evidence type="ECO:0000313" key="1">
    <source>
        <dbReference type="EMBL" id="RDI74920.1"/>
    </source>
</evidence>
<evidence type="ECO:0000313" key="2">
    <source>
        <dbReference type="Proteomes" id="UP000254134"/>
    </source>
</evidence>
<accession>A0A7M2YXY3</accession>
<dbReference type="Proteomes" id="UP000254134">
    <property type="component" value="Unassembled WGS sequence"/>
</dbReference>